<accession>A0A1F7Z3P3</accession>
<evidence type="ECO:0000313" key="4">
    <source>
        <dbReference type="Proteomes" id="UP000177169"/>
    </source>
</evidence>
<keyword evidence="2" id="KW-1133">Transmembrane helix</keyword>
<evidence type="ECO:0000256" key="2">
    <source>
        <dbReference type="SAM" id="Phobius"/>
    </source>
</evidence>
<protein>
    <recommendedName>
        <fullName evidence="5">Cohesin domain-containing protein</fullName>
    </recommendedName>
</protein>
<name>A0A1F7Z3P3_9BACT</name>
<dbReference type="STRING" id="1802505.A3D01_06285"/>
<feature type="compositionally biased region" description="Low complexity" evidence="1">
    <location>
        <begin position="215"/>
        <end position="240"/>
    </location>
</feature>
<reference evidence="3 4" key="1">
    <citation type="journal article" date="2016" name="Nat. Commun.">
        <title>Thousands of microbial genomes shed light on interconnected biogeochemical processes in an aquifer system.</title>
        <authorList>
            <person name="Anantharaman K."/>
            <person name="Brown C.T."/>
            <person name="Hug L.A."/>
            <person name="Sharon I."/>
            <person name="Castelle C.J."/>
            <person name="Probst A.J."/>
            <person name="Thomas B.C."/>
            <person name="Singh A."/>
            <person name="Wilkins M.J."/>
            <person name="Karaoz U."/>
            <person name="Brodie E.L."/>
            <person name="Williams K.H."/>
            <person name="Hubbard S.S."/>
            <person name="Banfield J.F."/>
        </authorList>
    </citation>
    <scope>NUCLEOTIDE SEQUENCE [LARGE SCALE GENOMIC DNA]</scope>
</reference>
<feature type="compositionally biased region" description="Polar residues" evidence="1">
    <location>
        <begin position="193"/>
        <end position="213"/>
    </location>
</feature>
<gene>
    <name evidence="3" type="ORF">A3D01_06285</name>
</gene>
<keyword evidence="2" id="KW-0472">Membrane</keyword>
<evidence type="ECO:0000256" key="1">
    <source>
        <dbReference type="SAM" id="MobiDB-lite"/>
    </source>
</evidence>
<dbReference type="Proteomes" id="UP000177169">
    <property type="component" value="Unassembled WGS sequence"/>
</dbReference>
<feature type="transmembrane region" description="Helical" evidence="2">
    <location>
        <begin position="6"/>
        <end position="27"/>
    </location>
</feature>
<evidence type="ECO:0000313" key="3">
    <source>
        <dbReference type="EMBL" id="OGM33719.1"/>
    </source>
</evidence>
<feature type="transmembrane region" description="Helical" evidence="2">
    <location>
        <begin position="247"/>
        <end position="269"/>
    </location>
</feature>
<keyword evidence="2" id="KW-0812">Transmembrane</keyword>
<sequence length="270" mass="27990">MSARKIIVAFLIIAVAIGGFVAGLVLLRQRQDLREEASVPGGQAQVSITPETGNFDVGDTIETSVFFNPANIAISGVAVKILYPFTGTTPEISVQNITISSTLLSSGDWSCPTQETQQEGSNVVINIACGNISASGFTANSNVLLANVTLQVNRELQTSPIVVRFDPADSVITRKSDNQDILLIPTSTGSYTIGTATQPTTAPSGTPSQAPSLTPTPTRVPTATPRVTATGSATNTPTTTQLPDAGVSYPTILGIGIGILIIFGAFMLAL</sequence>
<dbReference type="AlphaFoldDB" id="A0A1F7Z3P3"/>
<comment type="caution">
    <text evidence="3">The sequence shown here is derived from an EMBL/GenBank/DDBJ whole genome shotgun (WGS) entry which is preliminary data.</text>
</comment>
<evidence type="ECO:0008006" key="5">
    <source>
        <dbReference type="Google" id="ProtNLM"/>
    </source>
</evidence>
<proteinExistence type="predicted"/>
<feature type="region of interest" description="Disordered" evidence="1">
    <location>
        <begin position="193"/>
        <end position="240"/>
    </location>
</feature>
<organism evidence="3 4">
    <name type="scientific">Candidatus Woesebacteria bacterium RIFCSPHIGHO2_02_FULL_39_13</name>
    <dbReference type="NCBI Taxonomy" id="1802505"/>
    <lineage>
        <taxon>Bacteria</taxon>
        <taxon>Candidatus Woeseibacteriota</taxon>
    </lineage>
</organism>
<dbReference type="EMBL" id="MGGR01000014">
    <property type="protein sequence ID" value="OGM33719.1"/>
    <property type="molecule type" value="Genomic_DNA"/>
</dbReference>